<accession>A0ABR2I5G2</accession>
<keyword evidence="2" id="KW-1185">Reference proteome</keyword>
<evidence type="ECO:0000313" key="2">
    <source>
        <dbReference type="Proteomes" id="UP001470230"/>
    </source>
</evidence>
<evidence type="ECO:0000313" key="1">
    <source>
        <dbReference type="EMBL" id="KAK8857749.1"/>
    </source>
</evidence>
<proteinExistence type="predicted"/>
<dbReference type="EMBL" id="JAPFFF010000020">
    <property type="protein sequence ID" value="KAK8857749.1"/>
    <property type="molecule type" value="Genomic_DNA"/>
</dbReference>
<sequence>MYALNIQFESLILNKEIISKNDKVCVTVMAFPEHNKSSFVFPAKDMCNLDHIFTINITNQTKAILFLFEKKAFFSNDPIIASNVIEKKDLLKIGDDKQNTEIKTYNILEPIQNMSENSPNTNRRVFGKMIFKVYLTDPIIVKSNKINKYNIRKLHKGNGYSQVDDENLYQNNLLDDEFY</sequence>
<reference evidence="1 2" key="1">
    <citation type="submission" date="2024-04" db="EMBL/GenBank/DDBJ databases">
        <title>Tritrichomonas musculus Genome.</title>
        <authorList>
            <person name="Alves-Ferreira E."/>
            <person name="Grigg M."/>
            <person name="Lorenzi H."/>
            <person name="Galac M."/>
        </authorList>
    </citation>
    <scope>NUCLEOTIDE SEQUENCE [LARGE SCALE GENOMIC DNA]</scope>
    <source>
        <strain evidence="1 2">EAF2021</strain>
    </source>
</reference>
<organism evidence="1 2">
    <name type="scientific">Tritrichomonas musculus</name>
    <dbReference type="NCBI Taxonomy" id="1915356"/>
    <lineage>
        <taxon>Eukaryota</taxon>
        <taxon>Metamonada</taxon>
        <taxon>Parabasalia</taxon>
        <taxon>Tritrichomonadida</taxon>
        <taxon>Tritrichomonadidae</taxon>
        <taxon>Tritrichomonas</taxon>
    </lineage>
</organism>
<gene>
    <name evidence="1" type="ORF">M9Y10_016159</name>
</gene>
<name>A0ABR2I5G2_9EUKA</name>
<dbReference type="Proteomes" id="UP001470230">
    <property type="component" value="Unassembled WGS sequence"/>
</dbReference>
<protein>
    <submittedName>
        <fullName evidence="1">Uncharacterized protein</fullName>
    </submittedName>
</protein>
<comment type="caution">
    <text evidence="1">The sequence shown here is derived from an EMBL/GenBank/DDBJ whole genome shotgun (WGS) entry which is preliminary data.</text>
</comment>